<dbReference type="RefSeq" id="WP_394825468.1">
    <property type="nucleotide sequence ID" value="NZ_CP089984.1"/>
</dbReference>
<keyword evidence="6" id="KW-1185">Reference proteome</keyword>
<evidence type="ECO:0000256" key="1">
    <source>
        <dbReference type="ARBA" id="ARBA00001954"/>
    </source>
</evidence>
<proteinExistence type="predicted"/>
<keyword evidence="3" id="KW-0045">Antibiotic biosynthesis</keyword>
<dbReference type="Pfam" id="PF02668">
    <property type="entry name" value="TauD"/>
    <property type="match status" value="1"/>
</dbReference>
<organism evidence="5 6">
    <name type="scientific">Pendulispora albinea</name>
    <dbReference type="NCBI Taxonomy" id="2741071"/>
    <lineage>
        <taxon>Bacteria</taxon>
        <taxon>Pseudomonadati</taxon>
        <taxon>Myxococcota</taxon>
        <taxon>Myxococcia</taxon>
        <taxon>Myxococcales</taxon>
        <taxon>Sorangiineae</taxon>
        <taxon>Pendulisporaceae</taxon>
        <taxon>Pendulispora</taxon>
    </lineage>
</organism>
<evidence type="ECO:0000256" key="2">
    <source>
        <dbReference type="ARBA" id="ARBA00023002"/>
    </source>
</evidence>
<dbReference type="InterPro" id="IPR050411">
    <property type="entry name" value="AlphaKG_dependent_hydroxylases"/>
</dbReference>
<dbReference type="Gene3D" id="3.60.130.10">
    <property type="entry name" value="Clavaminate synthase-like"/>
    <property type="match status" value="1"/>
</dbReference>
<dbReference type="SUPFAM" id="SSF51197">
    <property type="entry name" value="Clavaminate synthase-like"/>
    <property type="match status" value="1"/>
</dbReference>
<evidence type="ECO:0000259" key="4">
    <source>
        <dbReference type="Pfam" id="PF02668"/>
    </source>
</evidence>
<evidence type="ECO:0000313" key="6">
    <source>
        <dbReference type="Proteomes" id="UP001370348"/>
    </source>
</evidence>
<keyword evidence="2" id="KW-0560">Oxidoreductase</keyword>
<dbReference type="PANTHER" id="PTHR10696">
    <property type="entry name" value="GAMMA-BUTYROBETAINE HYDROXYLASE-RELATED"/>
    <property type="match status" value="1"/>
</dbReference>
<evidence type="ECO:0000256" key="3">
    <source>
        <dbReference type="ARBA" id="ARBA00023194"/>
    </source>
</evidence>
<keyword evidence="5" id="KW-0223">Dioxygenase</keyword>
<dbReference type="InterPro" id="IPR042098">
    <property type="entry name" value="TauD-like_sf"/>
</dbReference>
<dbReference type="EMBL" id="CP089984">
    <property type="protein sequence ID" value="WXB15834.1"/>
    <property type="molecule type" value="Genomic_DNA"/>
</dbReference>
<evidence type="ECO:0000313" key="5">
    <source>
        <dbReference type="EMBL" id="WXB15834.1"/>
    </source>
</evidence>
<accession>A0ABZ2LY29</accession>
<reference evidence="5 6" key="1">
    <citation type="submission" date="2021-12" db="EMBL/GenBank/DDBJ databases">
        <title>Discovery of the Pendulisporaceae a myxobacterial family with distinct sporulation behavior and unique specialized metabolism.</title>
        <authorList>
            <person name="Garcia R."/>
            <person name="Popoff A."/>
            <person name="Bader C.D."/>
            <person name="Loehr J."/>
            <person name="Walesch S."/>
            <person name="Walt C."/>
            <person name="Boldt J."/>
            <person name="Bunk B."/>
            <person name="Haeckl F.J.F.P.J."/>
            <person name="Gunesch A.P."/>
            <person name="Birkelbach J."/>
            <person name="Nuebel U."/>
            <person name="Pietschmann T."/>
            <person name="Bach T."/>
            <person name="Mueller R."/>
        </authorList>
    </citation>
    <scope>NUCLEOTIDE SEQUENCE [LARGE SCALE GENOMIC DNA]</scope>
    <source>
        <strain evidence="5 6">MSr11954</strain>
    </source>
</reference>
<dbReference type="PANTHER" id="PTHR10696:SF56">
    <property type="entry name" value="TAUD_TFDA-LIKE DOMAIN-CONTAINING PROTEIN"/>
    <property type="match status" value="1"/>
</dbReference>
<feature type="domain" description="TauD/TfdA-like" evidence="4">
    <location>
        <begin position="25"/>
        <end position="296"/>
    </location>
</feature>
<protein>
    <submittedName>
        <fullName evidence="5">TauD/TfdA family dioxygenase</fullName>
    </submittedName>
</protein>
<dbReference type="InterPro" id="IPR003819">
    <property type="entry name" value="TauD/TfdA-like"/>
</dbReference>
<name>A0ABZ2LY29_9BACT</name>
<comment type="cofactor">
    <cofactor evidence="1">
        <name>Fe(2+)</name>
        <dbReference type="ChEBI" id="CHEBI:29033"/>
    </cofactor>
</comment>
<gene>
    <name evidence="5" type="ORF">LZC94_00885</name>
</gene>
<sequence length="325" mass="37235">MHTRTFTGRNLFDFGYLLEARRGAHFADLSPDEVIALFERHGALLFRGFSLEPSNVLDAVNLYSHTLLRMDAPRRRDALGTGGTSVLTDYPGLPIPLHSENSYFFQQYWPEIVWLYCERPPEHEGHTLLCDGALAWNELDPGLRKQFLEKRLVYRLCVPKELLEYGINADDGEGNIRAAVEHMARGTPGVRHWFDDARNLHAEVKRHGVTLGRDGRTWAFANHVCSYMEPAIEDEIRFEDGMPIAPRAMQQIRNATDRHTRKVEWVAGDLLMIDNHRVLHGRTAYDPACERRLISAMTLTANFAYGQSFRVAISRRSARNNHDRP</sequence>
<dbReference type="GO" id="GO:0051213">
    <property type="term" value="F:dioxygenase activity"/>
    <property type="evidence" value="ECO:0007669"/>
    <property type="project" value="UniProtKB-KW"/>
</dbReference>
<dbReference type="Proteomes" id="UP001370348">
    <property type="component" value="Chromosome"/>
</dbReference>